<dbReference type="EMBL" id="JBHSKG010000011">
    <property type="protein sequence ID" value="MFC5140675.1"/>
    <property type="molecule type" value="Genomic_DNA"/>
</dbReference>
<accession>A0ABV9ZIV6</accession>
<feature type="compositionally biased region" description="Low complexity" evidence="1">
    <location>
        <begin position="161"/>
        <end position="171"/>
    </location>
</feature>
<comment type="caution">
    <text evidence="3">The sequence shown here is derived from an EMBL/GenBank/DDBJ whole genome shotgun (WGS) entry which is preliminary data.</text>
</comment>
<name>A0ABV9ZIV6_9PSEU</name>
<feature type="region of interest" description="Disordered" evidence="1">
    <location>
        <begin position="142"/>
        <end position="194"/>
    </location>
</feature>
<dbReference type="InterPro" id="IPR007110">
    <property type="entry name" value="Ig-like_dom"/>
</dbReference>
<evidence type="ECO:0000313" key="3">
    <source>
        <dbReference type="EMBL" id="MFC5140675.1"/>
    </source>
</evidence>
<protein>
    <recommendedName>
        <fullName evidence="2">Ig-like domain-containing protein</fullName>
    </recommendedName>
</protein>
<proteinExistence type="predicted"/>
<feature type="region of interest" description="Disordered" evidence="1">
    <location>
        <begin position="1"/>
        <end position="20"/>
    </location>
</feature>
<feature type="compositionally biased region" description="Low complexity" evidence="1">
    <location>
        <begin position="178"/>
        <end position="194"/>
    </location>
</feature>
<feature type="compositionally biased region" description="Basic and acidic residues" evidence="1">
    <location>
        <begin position="1"/>
        <end position="14"/>
    </location>
</feature>
<dbReference type="Proteomes" id="UP001596175">
    <property type="component" value="Unassembled WGS sequence"/>
</dbReference>
<evidence type="ECO:0000256" key="1">
    <source>
        <dbReference type="SAM" id="MobiDB-lite"/>
    </source>
</evidence>
<evidence type="ECO:0000259" key="2">
    <source>
        <dbReference type="PROSITE" id="PS50835"/>
    </source>
</evidence>
<organism evidence="3 4">
    <name type="scientific">Actinomycetospora rhizophila</name>
    <dbReference type="NCBI Taxonomy" id="1416876"/>
    <lineage>
        <taxon>Bacteria</taxon>
        <taxon>Bacillati</taxon>
        <taxon>Actinomycetota</taxon>
        <taxon>Actinomycetes</taxon>
        <taxon>Pseudonocardiales</taxon>
        <taxon>Pseudonocardiaceae</taxon>
        <taxon>Actinomycetospora</taxon>
    </lineage>
</organism>
<keyword evidence="4" id="KW-1185">Reference proteome</keyword>
<sequence length="194" mass="19763">MPERDLHHPRDRRDHQRLRRPGRATVATLVATLLLAGGGVATAAWLSTGPGAATARAGQLATPTGVTIGAITCTTSGLTTTATIPVTWNAVDGASQYTVESGRALNLVQADKKTVTGTSTTLTTSTLLLNIYVRVTATAGNWTGTPSATVAKPVTCPAAGTSPRTASTTSTTPPPSTTPTTTTSEPTPTSTTPR</sequence>
<feature type="domain" description="Ig-like" evidence="2">
    <location>
        <begin position="50"/>
        <end position="88"/>
    </location>
</feature>
<gene>
    <name evidence="3" type="ORF">ACFPK1_20735</name>
</gene>
<dbReference type="RefSeq" id="WP_378022833.1">
    <property type="nucleotide sequence ID" value="NZ_JBHSKG010000011.1"/>
</dbReference>
<reference evidence="4" key="1">
    <citation type="journal article" date="2019" name="Int. J. Syst. Evol. Microbiol.">
        <title>The Global Catalogue of Microorganisms (GCM) 10K type strain sequencing project: providing services to taxonomists for standard genome sequencing and annotation.</title>
        <authorList>
            <consortium name="The Broad Institute Genomics Platform"/>
            <consortium name="The Broad Institute Genome Sequencing Center for Infectious Disease"/>
            <person name="Wu L."/>
            <person name="Ma J."/>
        </authorList>
    </citation>
    <scope>NUCLEOTIDE SEQUENCE [LARGE SCALE GENOMIC DNA]</scope>
    <source>
        <strain evidence="4">XZYJ18</strain>
    </source>
</reference>
<evidence type="ECO:0000313" key="4">
    <source>
        <dbReference type="Proteomes" id="UP001596175"/>
    </source>
</evidence>
<dbReference type="PROSITE" id="PS50835">
    <property type="entry name" value="IG_LIKE"/>
    <property type="match status" value="1"/>
</dbReference>